<dbReference type="InterPro" id="IPR001753">
    <property type="entry name" value="Enoyl-CoA_hydra/iso"/>
</dbReference>
<proteinExistence type="inferred from homology"/>
<dbReference type="InterPro" id="IPR029045">
    <property type="entry name" value="ClpP/crotonase-like_dom_sf"/>
</dbReference>
<dbReference type="EMBL" id="JBHUMF010000031">
    <property type="protein sequence ID" value="MFD2682937.1"/>
    <property type="molecule type" value="Genomic_DNA"/>
</dbReference>
<evidence type="ECO:0000256" key="6">
    <source>
        <dbReference type="ARBA" id="ARBA00036541"/>
    </source>
</evidence>
<comment type="catalytic activity">
    <reaction evidence="6">
        <text>(2R)-ethylmalonyl-CoA + H(+) = butanoyl-CoA + CO2</text>
        <dbReference type="Rhea" id="RHEA:59540"/>
        <dbReference type="ChEBI" id="CHEBI:15378"/>
        <dbReference type="ChEBI" id="CHEBI:16526"/>
        <dbReference type="ChEBI" id="CHEBI:57371"/>
        <dbReference type="ChEBI" id="CHEBI:85316"/>
        <dbReference type="EC" id="4.1.1.94"/>
    </reaction>
    <physiologicalReaction direction="left-to-right" evidence="6">
        <dbReference type="Rhea" id="RHEA:59541"/>
    </physiologicalReaction>
</comment>
<evidence type="ECO:0000256" key="4">
    <source>
        <dbReference type="ARBA" id="ARBA00023239"/>
    </source>
</evidence>
<reference evidence="15" key="1">
    <citation type="journal article" date="2019" name="Int. J. Syst. Evol. Microbiol.">
        <title>The Global Catalogue of Microorganisms (GCM) 10K type strain sequencing project: providing services to taxonomists for standard genome sequencing and annotation.</title>
        <authorList>
            <consortium name="The Broad Institute Genomics Platform"/>
            <consortium name="The Broad Institute Genome Sequencing Center for Infectious Disease"/>
            <person name="Wu L."/>
            <person name="Ma J."/>
        </authorList>
    </citation>
    <scope>NUCLEOTIDE SEQUENCE [LARGE SCALE GENOMIC DNA]</scope>
    <source>
        <strain evidence="15">KCTC 3913</strain>
    </source>
</reference>
<comment type="function">
    <text evidence="12">Decarboxylates ethylmalonyl-CoA, a potentially toxic metabolite, to form butyryl-CoA, suggesting it might be involved in metabolite proofreading. Acts preferentially on (S)-ethylmalonyl-CoA but also has some activity on the (R)-isomer. Also has methylmalonyl-CoA decarboxylase activity at lower level.</text>
</comment>
<comment type="subcellular location">
    <subcellularLocation>
        <location evidence="1">Cytoplasm</location>
        <location evidence="1">Cytosol</location>
    </subcellularLocation>
</comment>
<evidence type="ECO:0000256" key="2">
    <source>
        <dbReference type="ARBA" id="ARBA00005254"/>
    </source>
</evidence>
<name>A0ABW5RWU1_9BACI</name>
<evidence type="ECO:0000256" key="10">
    <source>
        <dbReference type="ARBA" id="ARBA00042182"/>
    </source>
</evidence>
<dbReference type="PROSITE" id="PS00166">
    <property type="entry name" value="ENOYL_COA_HYDRATASE"/>
    <property type="match status" value="1"/>
</dbReference>
<accession>A0ABW5RWU1</accession>
<evidence type="ECO:0000256" key="11">
    <source>
        <dbReference type="ARBA" id="ARBA00047446"/>
    </source>
</evidence>
<dbReference type="Proteomes" id="UP001597506">
    <property type="component" value="Unassembled WGS sequence"/>
</dbReference>
<keyword evidence="4" id="KW-0456">Lyase</keyword>
<evidence type="ECO:0000256" key="3">
    <source>
        <dbReference type="ARBA" id="ARBA00022490"/>
    </source>
</evidence>
<dbReference type="RefSeq" id="WP_377937680.1">
    <property type="nucleotide sequence ID" value="NZ_JBHUMF010000031.1"/>
</dbReference>
<protein>
    <recommendedName>
        <fullName evidence="8">Ethylmalonyl-CoA decarboxylase</fullName>
        <ecNumber evidence="7">4.1.1.94</ecNumber>
    </recommendedName>
    <alternativeName>
        <fullName evidence="10">Enoyl-CoA hydratase domain-containing protein 1</fullName>
    </alternativeName>
    <alternativeName>
        <fullName evidence="9">Methylmalonyl-CoA decarboxylase</fullName>
    </alternativeName>
</protein>
<comment type="catalytic activity">
    <reaction evidence="5">
        <text>(2S)-ethylmalonyl-CoA + H(+) = butanoyl-CoA + CO2</text>
        <dbReference type="Rhea" id="RHEA:32131"/>
        <dbReference type="ChEBI" id="CHEBI:15378"/>
        <dbReference type="ChEBI" id="CHEBI:16526"/>
        <dbReference type="ChEBI" id="CHEBI:57371"/>
        <dbReference type="ChEBI" id="CHEBI:60909"/>
        <dbReference type="EC" id="4.1.1.94"/>
    </reaction>
    <physiologicalReaction direction="left-to-right" evidence="5">
        <dbReference type="Rhea" id="RHEA:32132"/>
    </physiologicalReaction>
</comment>
<dbReference type="InterPro" id="IPR018376">
    <property type="entry name" value="Enoyl-CoA_hyd/isom_CS"/>
</dbReference>
<gene>
    <name evidence="14" type="ORF">ACFSUL_19520</name>
</gene>
<organism evidence="14 15">
    <name type="scientific">Bacillus seohaeanensis</name>
    <dbReference type="NCBI Taxonomy" id="284580"/>
    <lineage>
        <taxon>Bacteria</taxon>
        <taxon>Bacillati</taxon>
        <taxon>Bacillota</taxon>
        <taxon>Bacilli</taxon>
        <taxon>Bacillales</taxon>
        <taxon>Bacillaceae</taxon>
        <taxon>Bacillus</taxon>
    </lineage>
</organism>
<dbReference type="CDD" id="cd06558">
    <property type="entry name" value="crotonase-like"/>
    <property type="match status" value="1"/>
</dbReference>
<keyword evidence="3" id="KW-0963">Cytoplasm</keyword>
<evidence type="ECO:0000313" key="14">
    <source>
        <dbReference type="EMBL" id="MFD2682937.1"/>
    </source>
</evidence>
<dbReference type="Gene3D" id="3.90.226.10">
    <property type="entry name" value="2-enoyl-CoA Hydratase, Chain A, domain 1"/>
    <property type="match status" value="1"/>
</dbReference>
<evidence type="ECO:0000256" key="1">
    <source>
        <dbReference type="ARBA" id="ARBA00004514"/>
    </source>
</evidence>
<dbReference type="PANTHER" id="PTHR11941:SF27">
    <property type="entry name" value="ETHYLMALONYL-COA DECARBOXYLASE"/>
    <property type="match status" value="1"/>
</dbReference>
<dbReference type="PANTHER" id="PTHR11941">
    <property type="entry name" value="ENOYL-COA HYDRATASE-RELATED"/>
    <property type="match status" value="1"/>
</dbReference>
<keyword evidence="15" id="KW-1185">Reference proteome</keyword>
<evidence type="ECO:0000256" key="9">
    <source>
        <dbReference type="ARBA" id="ARBA00042052"/>
    </source>
</evidence>
<dbReference type="Pfam" id="PF00378">
    <property type="entry name" value="ECH_1"/>
    <property type="match status" value="1"/>
</dbReference>
<evidence type="ECO:0000313" key="15">
    <source>
        <dbReference type="Proteomes" id="UP001597506"/>
    </source>
</evidence>
<evidence type="ECO:0000256" key="8">
    <source>
        <dbReference type="ARBA" id="ARBA00039903"/>
    </source>
</evidence>
<comment type="caution">
    <text evidence="14">The sequence shown here is derived from an EMBL/GenBank/DDBJ whole genome shotgun (WGS) entry which is preliminary data.</text>
</comment>
<comment type="similarity">
    <text evidence="2 13">Belongs to the enoyl-CoA hydratase/isomerase family.</text>
</comment>
<dbReference type="EC" id="4.1.1.94" evidence="7"/>
<evidence type="ECO:0000256" key="5">
    <source>
        <dbReference type="ARBA" id="ARBA00036343"/>
    </source>
</evidence>
<comment type="catalytic activity">
    <reaction evidence="11">
        <text>(S)-methylmalonyl-CoA + H(+) = propanoyl-CoA + CO2</text>
        <dbReference type="Rhea" id="RHEA:61340"/>
        <dbReference type="ChEBI" id="CHEBI:15378"/>
        <dbReference type="ChEBI" id="CHEBI:16526"/>
        <dbReference type="ChEBI" id="CHEBI:57327"/>
        <dbReference type="ChEBI" id="CHEBI:57392"/>
        <dbReference type="EC" id="4.1.1.94"/>
    </reaction>
    <physiologicalReaction direction="left-to-right" evidence="11">
        <dbReference type="Rhea" id="RHEA:61341"/>
    </physiologicalReaction>
</comment>
<evidence type="ECO:0000256" key="13">
    <source>
        <dbReference type="RuleBase" id="RU003707"/>
    </source>
</evidence>
<dbReference type="SUPFAM" id="SSF52096">
    <property type="entry name" value="ClpP/crotonase"/>
    <property type="match status" value="1"/>
</dbReference>
<sequence length="251" mass="27939">MGDYIIKKEHGLLQFIINRPSKRNAVNYEVMDGLEKALEECEKNEDIKLLVITGTGEKAFCSGGDLSLFRHLKTEDESYAMLSKMGRIVTRLALLSKPTIAVINGIAIGGGCELATACDFRISKKEAKMGFVQGNLAITTGWGGSTLLLEKMSASKALSLLMSARIHTAQIMYDVGFIEELLDDTRPILEVPFIQSLLNKSTGVLTAYKSHFLSKLDRTKIERSIENEIVQCSKLWALDEHHQAVQRFLEK</sequence>
<evidence type="ECO:0000256" key="12">
    <source>
        <dbReference type="ARBA" id="ARBA00056546"/>
    </source>
</evidence>
<evidence type="ECO:0000256" key="7">
    <source>
        <dbReference type="ARBA" id="ARBA00038883"/>
    </source>
</evidence>